<proteinExistence type="predicted"/>
<organism evidence="1">
    <name type="scientific">Melanopsichium pennsylvanicum 4</name>
    <dbReference type="NCBI Taxonomy" id="1398559"/>
    <lineage>
        <taxon>Eukaryota</taxon>
        <taxon>Fungi</taxon>
        <taxon>Dikarya</taxon>
        <taxon>Basidiomycota</taxon>
        <taxon>Ustilaginomycotina</taxon>
        <taxon>Ustilaginomycetes</taxon>
        <taxon>Ustilaginales</taxon>
        <taxon>Ustilaginaceae</taxon>
        <taxon>Melanopsichium</taxon>
    </lineage>
</organism>
<dbReference type="EMBL" id="HG529702">
    <property type="protein sequence ID" value="CDI56856.1"/>
    <property type="molecule type" value="Genomic_DNA"/>
</dbReference>
<sequence>MWIEWIPYVAVETTMWWCENRDEFGHDFANRSREDLDRDEGSCFSEGKPRRVERVYGCMRHEQPNGLERDAKNWRRSLRMWEKQRRTSARCGSSSEVAADDEEHVMHMVLEKMQ</sequence>
<accession>A0A077RC84</accession>
<protein>
    <submittedName>
        <fullName evidence="1">Uncharacterized protein</fullName>
    </submittedName>
</protein>
<reference evidence="1" key="1">
    <citation type="journal article" date="2014" name="Genome Biol. Evol.">
        <title>Gene Loss Rather Than Gene Gain Is Associated with a Host Jump from Monocots to Dicots in the Smut Fungus Melanopsichium pennsylvanicum.</title>
        <authorList>
            <person name="Sharma R."/>
            <person name="Mishra B."/>
            <person name="Runge F."/>
            <person name="Thines M."/>
        </authorList>
    </citation>
    <scope>NUCLEOTIDE SEQUENCE</scope>
    <source>
        <strain evidence="1">4</strain>
    </source>
</reference>
<evidence type="ECO:0000313" key="1">
    <source>
        <dbReference type="EMBL" id="CDI56856.1"/>
    </source>
</evidence>
<dbReference type="AlphaFoldDB" id="A0A077RC84"/>
<name>A0A077RC84_9BASI</name>